<dbReference type="EMBL" id="ML996160">
    <property type="protein sequence ID" value="KAF2733501.1"/>
    <property type="molecule type" value="Genomic_DNA"/>
</dbReference>
<feature type="domain" description="Heterokaryon incompatibility" evidence="1">
    <location>
        <begin position="188"/>
        <end position="287"/>
    </location>
</feature>
<dbReference type="PANTHER" id="PTHR33112:SF10">
    <property type="entry name" value="TOL"/>
    <property type="match status" value="1"/>
</dbReference>
<evidence type="ECO:0000313" key="3">
    <source>
        <dbReference type="Proteomes" id="UP000799444"/>
    </source>
</evidence>
<name>A0A9P4V1S0_9PLEO</name>
<dbReference type="Pfam" id="PF06985">
    <property type="entry name" value="HET"/>
    <property type="match status" value="1"/>
</dbReference>
<dbReference type="Proteomes" id="UP000799444">
    <property type="component" value="Unassembled WGS sequence"/>
</dbReference>
<evidence type="ECO:0000313" key="2">
    <source>
        <dbReference type="EMBL" id="KAF2733501.1"/>
    </source>
</evidence>
<sequence>MSIYSHCNSIEEETKEHGHGASGWHTLYHHSWQGGVLTLKTSVEQDCFFCRPFWEPLSNSHHQVIANPAFTAIIVAIFWNQSEGHYTKIQFVLGPEFDACEEEFVDSFELLVGQESSMLSEHSTITSDMLSFRVHAIEWMNRCSSFHGITCTSSKKQAWLPRRLIDVGQEGCIRIVPTELLQAMECPYIALSFRFDEEVCFGLDSSNLENRNILLAGLPLFFRHAIIATSLLGFRYLWIDIICIFQDSEGDRLQKYIAQTGLVYQNCSLHIAATGAETILQGLFPPRTGVSTYPLDLFNGIGSARTVAVEEKFVDHWSNTNETWSVCRFLPGSTGCTKDLVLWETPGIPDQLFRAFFDTKTLIEATDSLYQDIDRLSKVTQAQNNKAALCGLHDHWKLIVKDYSRSFLPNEDTRLIGVQCLAQGLGDMASVKYAAGLWREDLLDSLLWYIDGPFNTGMQRAYRPDV</sequence>
<dbReference type="PANTHER" id="PTHR33112">
    <property type="entry name" value="DOMAIN PROTEIN, PUTATIVE-RELATED"/>
    <property type="match status" value="1"/>
</dbReference>
<dbReference type="OrthoDB" id="3799434at2759"/>
<reference evidence="2" key="1">
    <citation type="journal article" date="2020" name="Stud. Mycol.">
        <title>101 Dothideomycetes genomes: a test case for predicting lifestyles and emergence of pathogens.</title>
        <authorList>
            <person name="Haridas S."/>
            <person name="Albert R."/>
            <person name="Binder M."/>
            <person name="Bloem J."/>
            <person name="Labutti K."/>
            <person name="Salamov A."/>
            <person name="Andreopoulos B."/>
            <person name="Baker S."/>
            <person name="Barry K."/>
            <person name="Bills G."/>
            <person name="Bluhm B."/>
            <person name="Cannon C."/>
            <person name="Castanera R."/>
            <person name="Culley D."/>
            <person name="Daum C."/>
            <person name="Ezra D."/>
            <person name="Gonzalez J."/>
            <person name="Henrissat B."/>
            <person name="Kuo A."/>
            <person name="Liang C."/>
            <person name="Lipzen A."/>
            <person name="Lutzoni F."/>
            <person name="Magnuson J."/>
            <person name="Mondo S."/>
            <person name="Nolan M."/>
            <person name="Ohm R."/>
            <person name="Pangilinan J."/>
            <person name="Park H.-J."/>
            <person name="Ramirez L."/>
            <person name="Alfaro M."/>
            <person name="Sun H."/>
            <person name="Tritt A."/>
            <person name="Yoshinaga Y."/>
            <person name="Zwiers L.-H."/>
            <person name="Turgeon B."/>
            <person name="Goodwin S."/>
            <person name="Spatafora J."/>
            <person name="Crous P."/>
            <person name="Grigoriev I."/>
        </authorList>
    </citation>
    <scope>NUCLEOTIDE SEQUENCE</scope>
    <source>
        <strain evidence="2">CBS 125425</strain>
    </source>
</reference>
<keyword evidence="3" id="KW-1185">Reference proteome</keyword>
<comment type="caution">
    <text evidence="2">The sequence shown here is derived from an EMBL/GenBank/DDBJ whole genome shotgun (WGS) entry which is preliminary data.</text>
</comment>
<dbReference type="AlphaFoldDB" id="A0A9P4V1S0"/>
<gene>
    <name evidence="2" type="ORF">EJ04DRAFT_565035</name>
</gene>
<accession>A0A9P4V1S0</accession>
<proteinExistence type="predicted"/>
<dbReference type="InterPro" id="IPR010730">
    <property type="entry name" value="HET"/>
</dbReference>
<protein>
    <recommendedName>
        <fullName evidence="1">Heterokaryon incompatibility domain-containing protein</fullName>
    </recommendedName>
</protein>
<evidence type="ECO:0000259" key="1">
    <source>
        <dbReference type="Pfam" id="PF06985"/>
    </source>
</evidence>
<organism evidence="2 3">
    <name type="scientific">Polyplosphaeria fusca</name>
    <dbReference type="NCBI Taxonomy" id="682080"/>
    <lineage>
        <taxon>Eukaryota</taxon>
        <taxon>Fungi</taxon>
        <taxon>Dikarya</taxon>
        <taxon>Ascomycota</taxon>
        <taxon>Pezizomycotina</taxon>
        <taxon>Dothideomycetes</taxon>
        <taxon>Pleosporomycetidae</taxon>
        <taxon>Pleosporales</taxon>
        <taxon>Tetraplosphaeriaceae</taxon>
        <taxon>Polyplosphaeria</taxon>
    </lineage>
</organism>